<dbReference type="AlphaFoldDB" id="A0A929KX06"/>
<evidence type="ECO:0000256" key="1">
    <source>
        <dbReference type="SAM" id="Phobius"/>
    </source>
</evidence>
<feature type="transmembrane region" description="Helical" evidence="1">
    <location>
        <begin position="37"/>
        <end position="66"/>
    </location>
</feature>
<keyword evidence="1" id="KW-1133">Transmembrane helix</keyword>
<keyword evidence="3" id="KW-1185">Reference proteome</keyword>
<organism evidence="2 3">
    <name type="scientific">Mucilaginibacter myungsuensis</name>
    <dbReference type="NCBI Taxonomy" id="649104"/>
    <lineage>
        <taxon>Bacteria</taxon>
        <taxon>Pseudomonadati</taxon>
        <taxon>Bacteroidota</taxon>
        <taxon>Sphingobacteriia</taxon>
        <taxon>Sphingobacteriales</taxon>
        <taxon>Sphingobacteriaceae</taxon>
        <taxon>Mucilaginibacter</taxon>
    </lineage>
</organism>
<feature type="transmembrane region" description="Helical" evidence="1">
    <location>
        <begin position="78"/>
        <end position="96"/>
    </location>
</feature>
<dbReference type="Proteomes" id="UP000622475">
    <property type="component" value="Unassembled WGS sequence"/>
</dbReference>
<keyword evidence="1" id="KW-0472">Membrane</keyword>
<proteinExistence type="predicted"/>
<dbReference type="RefSeq" id="WP_194111404.1">
    <property type="nucleotide sequence ID" value="NZ_JADFFL010000003.1"/>
</dbReference>
<gene>
    <name evidence="2" type="ORF">IRJ16_10035</name>
</gene>
<dbReference type="EMBL" id="JADFFL010000003">
    <property type="protein sequence ID" value="MBE9662222.1"/>
    <property type="molecule type" value="Genomic_DNA"/>
</dbReference>
<evidence type="ECO:0000313" key="2">
    <source>
        <dbReference type="EMBL" id="MBE9662222.1"/>
    </source>
</evidence>
<reference evidence="2" key="1">
    <citation type="submission" date="2020-10" db="EMBL/GenBank/DDBJ databases">
        <title>Mucilaginibacter mali sp. nov., isolated from rhizosphere soil of apple orchard.</title>
        <authorList>
            <person name="Lee J.-S."/>
            <person name="Kim H.S."/>
            <person name="Kim J.-S."/>
        </authorList>
    </citation>
    <scope>NUCLEOTIDE SEQUENCE</scope>
    <source>
        <strain evidence="2">KCTC 22746</strain>
    </source>
</reference>
<name>A0A929KX06_9SPHI</name>
<sequence>MNNRTEYVLKIWLTALFLSPLIISIVAWHHLDGVLSLFLMVFFMVVLGMVFSIPSVVLLLIIMAIIQQFTNWSVIGSRLVWTLVAAGLCILPFMYLDHLIGSDMEVRSMGACYTAITIAGIWIYKFPRTDIEPGI</sequence>
<accession>A0A929KX06</accession>
<feature type="transmembrane region" description="Helical" evidence="1">
    <location>
        <begin position="7"/>
        <end position="31"/>
    </location>
</feature>
<feature type="transmembrane region" description="Helical" evidence="1">
    <location>
        <begin position="108"/>
        <end position="126"/>
    </location>
</feature>
<comment type="caution">
    <text evidence="2">The sequence shown here is derived from an EMBL/GenBank/DDBJ whole genome shotgun (WGS) entry which is preliminary data.</text>
</comment>
<protein>
    <submittedName>
        <fullName evidence="2">Uncharacterized protein</fullName>
    </submittedName>
</protein>
<keyword evidence="1" id="KW-0812">Transmembrane</keyword>
<evidence type="ECO:0000313" key="3">
    <source>
        <dbReference type="Proteomes" id="UP000622475"/>
    </source>
</evidence>